<organism evidence="2 3">
    <name type="scientific">Euplotes crassus</name>
    <dbReference type="NCBI Taxonomy" id="5936"/>
    <lineage>
        <taxon>Eukaryota</taxon>
        <taxon>Sar</taxon>
        <taxon>Alveolata</taxon>
        <taxon>Ciliophora</taxon>
        <taxon>Intramacronucleata</taxon>
        <taxon>Spirotrichea</taxon>
        <taxon>Hypotrichia</taxon>
        <taxon>Euplotida</taxon>
        <taxon>Euplotidae</taxon>
        <taxon>Moneuplotes</taxon>
    </lineage>
</organism>
<dbReference type="EMBL" id="CAMPGE010006915">
    <property type="protein sequence ID" value="CAI2365829.1"/>
    <property type="molecule type" value="Genomic_DNA"/>
</dbReference>
<name>A0AAD1UFR0_EUPCR</name>
<sequence length="331" mass="38527">MSRSYLVKRLAGSSSTNNLMLSGKKANSRKRAKAPPLIQEYKNLNTYLNQYQGRMKAGGNSVQFMRALRQCETPKIDYISYGLTKSSPQRLTIEAELRGRKGLRKRTNQLREKVQNAIRHDTDEWKKEVQKVVNKAERNQYFTERKNKIMPSRSYQDFPRNSQNCYSSFTNENSKNSDSIKSTKGNSHNSSKRSLKIDKHLPKVYDTESFLTPSQHTKKQFKICHSERSIKTKEKANKKPLNLKLQNLKFSIMRKCERENSRNTSLKNLLEKISSNNSSLYQALQVNSSRVQEELTNSRIEQRYEGFNPENSRSRLGKVIPRNSKSYREIP</sequence>
<feature type="region of interest" description="Disordered" evidence="1">
    <location>
        <begin position="152"/>
        <end position="198"/>
    </location>
</feature>
<evidence type="ECO:0000313" key="2">
    <source>
        <dbReference type="EMBL" id="CAI2365829.1"/>
    </source>
</evidence>
<gene>
    <name evidence="2" type="ORF">ECRASSUSDP1_LOCUS7111</name>
</gene>
<proteinExistence type="predicted"/>
<comment type="caution">
    <text evidence="2">The sequence shown here is derived from an EMBL/GenBank/DDBJ whole genome shotgun (WGS) entry which is preliminary data.</text>
</comment>
<evidence type="ECO:0000313" key="3">
    <source>
        <dbReference type="Proteomes" id="UP001295684"/>
    </source>
</evidence>
<feature type="compositionally biased region" description="Polar residues" evidence="1">
    <location>
        <begin position="153"/>
        <end position="189"/>
    </location>
</feature>
<reference evidence="2" key="1">
    <citation type="submission" date="2023-07" db="EMBL/GenBank/DDBJ databases">
        <authorList>
            <consortium name="AG Swart"/>
            <person name="Singh M."/>
            <person name="Singh A."/>
            <person name="Seah K."/>
            <person name="Emmerich C."/>
        </authorList>
    </citation>
    <scope>NUCLEOTIDE SEQUENCE</scope>
    <source>
        <strain evidence="2">DP1</strain>
    </source>
</reference>
<keyword evidence="3" id="KW-1185">Reference proteome</keyword>
<dbReference type="AlphaFoldDB" id="A0AAD1UFR0"/>
<dbReference type="Proteomes" id="UP001295684">
    <property type="component" value="Unassembled WGS sequence"/>
</dbReference>
<protein>
    <submittedName>
        <fullName evidence="2">Uncharacterized protein</fullName>
    </submittedName>
</protein>
<evidence type="ECO:0000256" key="1">
    <source>
        <dbReference type="SAM" id="MobiDB-lite"/>
    </source>
</evidence>
<feature type="region of interest" description="Disordered" evidence="1">
    <location>
        <begin position="303"/>
        <end position="331"/>
    </location>
</feature>
<accession>A0AAD1UFR0</accession>